<dbReference type="Proteomes" id="UP001519460">
    <property type="component" value="Unassembled WGS sequence"/>
</dbReference>
<gene>
    <name evidence="1" type="ORF">BaRGS_00014900</name>
</gene>
<feature type="non-terminal residue" evidence="1">
    <location>
        <position position="1"/>
    </location>
</feature>
<accession>A0ABD0L2Y3</accession>
<evidence type="ECO:0000313" key="2">
    <source>
        <dbReference type="Proteomes" id="UP001519460"/>
    </source>
</evidence>
<keyword evidence="2" id="KW-1185">Reference proteome</keyword>
<name>A0ABD0L2Y3_9CAEN</name>
<reference evidence="1 2" key="1">
    <citation type="journal article" date="2023" name="Sci. Data">
        <title>Genome assembly of the Korean intertidal mud-creeper Batillaria attramentaria.</title>
        <authorList>
            <person name="Patra A.K."/>
            <person name="Ho P.T."/>
            <person name="Jun S."/>
            <person name="Lee S.J."/>
            <person name="Kim Y."/>
            <person name="Won Y.J."/>
        </authorList>
    </citation>
    <scope>NUCLEOTIDE SEQUENCE [LARGE SCALE GENOMIC DNA]</scope>
    <source>
        <strain evidence="1">Wonlab-2016</strain>
    </source>
</reference>
<evidence type="ECO:0000313" key="1">
    <source>
        <dbReference type="EMBL" id="KAK7493759.1"/>
    </source>
</evidence>
<dbReference type="EMBL" id="JACVVK020000089">
    <property type="protein sequence ID" value="KAK7493759.1"/>
    <property type="molecule type" value="Genomic_DNA"/>
</dbReference>
<sequence>SLRSDQLNPDDTSSATFHFCQGSCQRLTRYMNLVAHSAAWRLSPDLREVTDCVVIID</sequence>
<proteinExistence type="predicted"/>
<protein>
    <submittedName>
        <fullName evidence="1">Uncharacterized protein</fullName>
    </submittedName>
</protein>
<organism evidence="1 2">
    <name type="scientific">Batillaria attramentaria</name>
    <dbReference type="NCBI Taxonomy" id="370345"/>
    <lineage>
        <taxon>Eukaryota</taxon>
        <taxon>Metazoa</taxon>
        <taxon>Spiralia</taxon>
        <taxon>Lophotrochozoa</taxon>
        <taxon>Mollusca</taxon>
        <taxon>Gastropoda</taxon>
        <taxon>Caenogastropoda</taxon>
        <taxon>Sorbeoconcha</taxon>
        <taxon>Cerithioidea</taxon>
        <taxon>Batillariidae</taxon>
        <taxon>Batillaria</taxon>
    </lineage>
</organism>
<dbReference type="AlphaFoldDB" id="A0ABD0L2Y3"/>
<comment type="caution">
    <text evidence="1">The sequence shown here is derived from an EMBL/GenBank/DDBJ whole genome shotgun (WGS) entry which is preliminary data.</text>
</comment>